<dbReference type="GO" id="GO:0042910">
    <property type="term" value="F:xenobiotic transmembrane transporter activity"/>
    <property type="evidence" value="ECO:0007669"/>
    <property type="project" value="InterPro"/>
</dbReference>
<protein>
    <recommendedName>
        <fullName evidence="9">Multidrug-efflux transporter</fullName>
    </recommendedName>
</protein>
<dbReference type="Pfam" id="PF01554">
    <property type="entry name" value="MatE"/>
    <property type="match status" value="2"/>
</dbReference>
<feature type="transmembrane region" description="Helical" evidence="10">
    <location>
        <begin position="316"/>
        <end position="339"/>
    </location>
</feature>
<keyword evidence="6 10" id="KW-1133">Transmembrane helix</keyword>
<dbReference type="STRING" id="261392.SAMN02745149_00616"/>
<dbReference type="GO" id="GO:0015297">
    <property type="term" value="F:antiporter activity"/>
    <property type="evidence" value="ECO:0007669"/>
    <property type="project" value="UniProtKB-KW"/>
</dbReference>
<keyword evidence="4" id="KW-1003">Cell membrane</keyword>
<dbReference type="PANTHER" id="PTHR43298:SF2">
    <property type="entry name" value="FMN_FAD EXPORTER YEEO-RELATED"/>
    <property type="match status" value="1"/>
</dbReference>
<keyword evidence="12" id="KW-1185">Reference proteome</keyword>
<evidence type="ECO:0000256" key="6">
    <source>
        <dbReference type="ARBA" id="ARBA00022989"/>
    </source>
</evidence>
<comment type="subcellular location">
    <subcellularLocation>
        <location evidence="1">Cell membrane</location>
        <topology evidence="1">Multi-pass membrane protein</topology>
    </subcellularLocation>
</comment>
<evidence type="ECO:0000256" key="3">
    <source>
        <dbReference type="ARBA" id="ARBA00022449"/>
    </source>
</evidence>
<name>A0A1T4JN87_TREPO</name>
<feature type="transmembrane region" description="Helical" evidence="10">
    <location>
        <begin position="415"/>
        <end position="435"/>
    </location>
</feature>
<evidence type="ECO:0000256" key="9">
    <source>
        <dbReference type="ARBA" id="ARBA00031636"/>
    </source>
</evidence>
<dbReference type="GO" id="GO:0006811">
    <property type="term" value="P:monoatomic ion transport"/>
    <property type="evidence" value="ECO:0007669"/>
    <property type="project" value="UniProtKB-KW"/>
</dbReference>
<feature type="transmembrane region" description="Helical" evidence="10">
    <location>
        <begin position="190"/>
        <end position="212"/>
    </location>
</feature>
<feature type="transmembrane region" description="Helical" evidence="10">
    <location>
        <begin position="87"/>
        <end position="108"/>
    </location>
</feature>
<keyword evidence="3" id="KW-0050">Antiport</keyword>
<feature type="transmembrane region" description="Helical" evidence="10">
    <location>
        <begin position="55"/>
        <end position="75"/>
    </location>
</feature>
<dbReference type="GO" id="GO:0005886">
    <property type="term" value="C:plasma membrane"/>
    <property type="evidence" value="ECO:0007669"/>
    <property type="project" value="UniProtKB-SubCell"/>
</dbReference>
<keyword evidence="7" id="KW-0406">Ion transport</keyword>
<dbReference type="GeneID" id="78315929"/>
<dbReference type="RefSeq" id="WP_078932536.1">
    <property type="nucleotide sequence ID" value="NZ_FUWG01000004.1"/>
</dbReference>
<feature type="transmembrane region" description="Helical" evidence="10">
    <location>
        <begin position="273"/>
        <end position="296"/>
    </location>
</feature>
<dbReference type="OrthoDB" id="9780160at2"/>
<feature type="transmembrane region" description="Helical" evidence="10">
    <location>
        <begin position="158"/>
        <end position="184"/>
    </location>
</feature>
<keyword evidence="2" id="KW-0813">Transport</keyword>
<evidence type="ECO:0000313" key="12">
    <source>
        <dbReference type="Proteomes" id="UP000190423"/>
    </source>
</evidence>
<keyword evidence="8 10" id="KW-0472">Membrane</keyword>
<dbReference type="Proteomes" id="UP000190423">
    <property type="component" value="Unassembled WGS sequence"/>
</dbReference>
<dbReference type="InterPro" id="IPR048279">
    <property type="entry name" value="MdtK-like"/>
</dbReference>
<evidence type="ECO:0000313" key="11">
    <source>
        <dbReference type="EMBL" id="SJZ31623.1"/>
    </source>
</evidence>
<evidence type="ECO:0000256" key="5">
    <source>
        <dbReference type="ARBA" id="ARBA00022692"/>
    </source>
</evidence>
<proteinExistence type="predicted"/>
<evidence type="ECO:0000256" key="7">
    <source>
        <dbReference type="ARBA" id="ARBA00023065"/>
    </source>
</evidence>
<dbReference type="AlphaFoldDB" id="A0A1T4JN87"/>
<reference evidence="11 12" key="1">
    <citation type="submission" date="2017-02" db="EMBL/GenBank/DDBJ databases">
        <authorList>
            <person name="Peterson S.W."/>
        </authorList>
    </citation>
    <scope>NUCLEOTIDE SEQUENCE [LARGE SCALE GENOMIC DNA]</scope>
    <source>
        <strain evidence="11 12">ATCC BAA-908</strain>
    </source>
</reference>
<gene>
    <name evidence="11" type="ORF">SAMN02745149_00616</name>
</gene>
<feature type="transmembrane region" description="Helical" evidence="10">
    <location>
        <begin position="351"/>
        <end position="377"/>
    </location>
</feature>
<dbReference type="PANTHER" id="PTHR43298">
    <property type="entry name" value="MULTIDRUG RESISTANCE PROTEIN NORM-RELATED"/>
    <property type="match status" value="1"/>
</dbReference>
<organism evidence="11 12">
    <name type="scientific">Treponema porcinum</name>
    <dbReference type="NCBI Taxonomy" id="261392"/>
    <lineage>
        <taxon>Bacteria</taxon>
        <taxon>Pseudomonadati</taxon>
        <taxon>Spirochaetota</taxon>
        <taxon>Spirochaetia</taxon>
        <taxon>Spirochaetales</taxon>
        <taxon>Treponemataceae</taxon>
        <taxon>Treponema</taxon>
    </lineage>
</organism>
<dbReference type="PIRSF" id="PIRSF006603">
    <property type="entry name" value="DinF"/>
    <property type="match status" value="1"/>
</dbReference>
<sequence length="451" mass="49136">MMNKDFKRQLKEIALPVTIQCLMQSSLSLIDQIMIGSLGSESIAGIGLAGKFTSLYSVTLAAVVTVAGILIAQYRGAKDDKGVSDSFFFPFYFALILTAFFSVLSLCAPESIMGIYSNDASTIEKAAVYLKWRSAEYLPSAVTLFVSTMLRNMNRAKLPAAAGVAAIISNTVLNWLLIFGIGIFPRMEAAGAALATSLSRCLEMAIVLVLFIKEKKAQDVYLKPALHFSKEFIKKAVEILVPILIGEFLWSLGENMYAVIYGHLGTEPCAAMTLMYPIQGIAIGALCGISSAAGIITGNSLGANDEEKAWSQALDFVRLTVISGIAIGVIVCALSPFYVKLFNVAPETRVVTVKILIAFALVFTAKVFNMVVGGGVLQSGGQTKFMTAVNIIGTWGFGVPLGFISAYVFRLPIWWVYFILSLEEYVRLVISVWLLHSRKWMRNVTVKEQEE</sequence>
<dbReference type="InterPro" id="IPR002528">
    <property type="entry name" value="MATE_fam"/>
</dbReference>
<dbReference type="EMBL" id="FUWG01000004">
    <property type="protein sequence ID" value="SJZ31623.1"/>
    <property type="molecule type" value="Genomic_DNA"/>
</dbReference>
<feature type="transmembrane region" description="Helical" evidence="10">
    <location>
        <begin position="389"/>
        <end position="409"/>
    </location>
</feature>
<evidence type="ECO:0000256" key="2">
    <source>
        <dbReference type="ARBA" id="ARBA00022448"/>
    </source>
</evidence>
<evidence type="ECO:0000256" key="8">
    <source>
        <dbReference type="ARBA" id="ARBA00023136"/>
    </source>
</evidence>
<evidence type="ECO:0000256" key="4">
    <source>
        <dbReference type="ARBA" id="ARBA00022475"/>
    </source>
</evidence>
<evidence type="ECO:0000256" key="1">
    <source>
        <dbReference type="ARBA" id="ARBA00004651"/>
    </source>
</evidence>
<evidence type="ECO:0000256" key="10">
    <source>
        <dbReference type="SAM" id="Phobius"/>
    </source>
</evidence>
<dbReference type="InterPro" id="IPR050222">
    <property type="entry name" value="MATE_MdtK"/>
</dbReference>
<keyword evidence="5 10" id="KW-0812">Transmembrane</keyword>
<dbReference type="NCBIfam" id="TIGR00797">
    <property type="entry name" value="matE"/>
    <property type="match status" value="1"/>
</dbReference>
<accession>A0A1T4JN87</accession>
<feature type="transmembrane region" description="Helical" evidence="10">
    <location>
        <begin position="232"/>
        <end position="253"/>
    </location>
</feature>